<evidence type="ECO:0000313" key="3">
    <source>
        <dbReference type="Proteomes" id="UP001175228"/>
    </source>
</evidence>
<dbReference type="Proteomes" id="UP001175228">
    <property type="component" value="Unassembled WGS sequence"/>
</dbReference>
<dbReference type="AlphaFoldDB" id="A0AA39UT05"/>
<dbReference type="Pfam" id="PF14737">
    <property type="entry name" value="DUF4470"/>
    <property type="match status" value="1"/>
</dbReference>
<feature type="domain" description="DUF4470" evidence="1">
    <location>
        <begin position="208"/>
        <end position="303"/>
    </location>
</feature>
<gene>
    <name evidence="2" type="ORF">EDD18DRAFT_1459299</name>
</gene>
<accession>A0AA39UT05</accession>
<proteinExistence type="predicted"/>
<keyword evidence="3" id="KW-1185">Reference proteome</keyword>
<name>A0AA39UT05_9AGAR</name>
<organism evidence="2 3">
    <name type="scientific">Armillaria luteobubalina</name>
    <dbReference type="NCBI Taxonomy" id="153913"/>
    <lineage>
        <taxon>Eukaryota</taxon>
        <taxon>Fungi</taxon>
        <taxon>Dikarya</taxon>
        <taxon>Basidiomycota</taxon>
        <taxon>Agaricomycotina</taxon>
        <taxon>Agaricomycetes</taxon>
        <taxon>Agaricomycetidae</taxon>
        <taxon>Agaricales</taxon>
        <taxon>Marasmiineae</taxon>
        <taxon>Physalacriaceae</taxon>
        <taxon>Armillaria</taxon>
    </lineage>
</organism>
<evidence type="ECO:0000259" key="1">
    <source>
        <dbReference type="Pfam" id="PF14737"/>
    </source>
</evidence>
<reference evidence="2" key="1">
    <citation type="submission" date="2023-06" db="EMBL/GenBank/DDBJ databases">
        <authorList>
            <consortium name="Lawrence Berkeley National Laboratory"/>
            <person name="Ahrendt S."/>
            <person name="Sahu N."/>
            <person name="Indic B."/>
            <person name="Wong-Bajracharya J."/>
            <person name="Merenyi Z."/>
            <person name="Ke H.-M."/>
            <person name="Monk M."/>
            <person name="Kocsube S."/>
            <person name="Drula E."/>
            <person name="Lipzen A."/>
            <person name="Balint B."/>
            <person name="Henrissat B."/>
            <person name="Andreopoulos B."/>
            <person name="Martin F.M."/>
            <person name="Harder C.B."/>
            <person name="Rigling D."/>
            <person name="Ford K.L."/>
            <person name="Foster G.D."/>
            <person name="Pangilinan J."/>
            <person name="Papanicolaou A."/>
            <person name="Barry K."/>
            <person name="LaButti K."/>
            <person name="Viragh M."/>
            <person name="Koriabine M."/>
            <person name="Yan M."/>
            <person name="Riley R."/>
            <person name="Champramary S."/>
            <person name="Plett K.L."/>
            <person name="Tsai I.J."/>
            <person name="Slot J."/>
            <person name="Sipos G."/>
            <person name="Plett J."/>
            <person name="Nagy L.G."/>
            <person name="Grigoriev I.V."/>
        </authorList>
    </citation>
    <scope>NUCLEOTIDE SEQUENCE</scope>
    <source>
        <strain evidence="2">HWK02</strain>
    </source>
</reference>
<dbReference type="EMBL" id="JAUEPU010000006">
    <property type="protein sequence ID" value="KAK0501898.1"/>
    <property type="molecule type" value="Genomic_DNA"/>
</dbReference>
<protein>
    <recommendedName>
        <fullName evidence="1">DUF4470 domain-containing protein</fullName>
    </recommendedName>
</protein>
<dbReference type="InterPro" id="IPR027974">
    <property type="entry name" value="DUF4470"/>
</dbReference>
<evidence type="ECO:0000313" key="2">
    <source>
        <dbReference type="EMBL" id="KAK0501898.1"/>
    </source>
</evidence>
<comment type="caution">
    <text evidence="2">The sequence shown here is derived from an EMBL/GenBank/DDBJ whole genome shotgun (WGS) entry which is preliminary data.</text>
</comment>
<sequence length="740" mass="83076">MTTNMKALLSNLDKSLSALSSTNDKKSILLAFLDKLEQDSKQPLKFLYPSSNTPKTNPNVEDTINRKALEDLIARHGLQQEMFEVERKRFGQTRLKFGTPMPPPLGRLSCANQNTSKSRFCLNDGTMSCSGCLLVRYCSKEFYLSEETDVVEDCRNTLRSPSWSPAWVREKRTPKFVNENSDGAPPGMPQGTPSIFGMGLIFPMLDGGNIPAIDIINAVDNEGIADIRNRDISLAFVASGDLRNMVRTINGLPGDYSGTIKIVLNDFSPVVVCRNLMMLSILGIVEDVEEAAEHALHLWYSIFQPLSYDPRVFPPILESKILRNLNGTPVQLTPSTTMCTTFSSNTTAFLLDRLQPKDRDPPVANNALNKIMNAPERTRIGGMAFYGLVLPFGAINAHMAIPNPWLFTHDDRLMLNDSAHPFDGWDFDEMFNAGKAHGTTEEDLIGCLFFYVKDQLVEFSKRLRRFKVQIYASDKDARQLPKTLKSHPAFPQSFDRIEVSNITDKNYVGMSVLSDWGPLLNKTNPHAAIIGLFMNWHLWKKSANYLSSSVGFNDAMKRMSACPSAGFSPTNPFPPDRKVTEMMKTVTLFHDTSKSFEDYLKDEKEDDISSKAGLQSRRINRIVPHRCFAKLGTKHSELPVIDSPERWYKVQAPSLRPTGFEGHHVLNEVDEFFGEGAVDVPCSELIESFTSTELLDLDLLVRSDGANCFKIREKVTQSRLQLLESASSCGECLQNDYYHK</sequence>